<protein>
    <submittedName>
        <fullName evidence="1">Uncharacterized protein</fullName>
    </submittedName>
</protein>
<dbReference type="AlphaFoldDB" id="A0A1V9F2M7"/>
<dbReference type="Proteomes" id="UP000192610">
    <property type="component" value="Unassembled WGS sequence"/>
</dbReference>
<proteinExistence type="predicted"/>
<evidence type="ECO:0000313" key="1">
    <source>
        <dbReference type="EMBL" id="OQP52546.1"/>
    </source>
</evidence>
<sequence length="60" mass="6698">MIHDVTGDQIRRAGGKRLVHSMYCFTGLSGKIITGLITESLTLAIQTKWLNFRFCKVSAL</sequence>
<reference evidence="2" key="1">
    <citation type="submission" date="2016-04" db="EMBL/GenBank/DDBJ databases">
        <authorList>
            <person name="Chen L."/>
            <person name="Zhuang W."/>
            <person name="Wang G."/>
        </authorList>
    </citation>
    <scope>NUCLEOTIDE SEQUENCE [LARGE SCALE GENOMIC DNA]</scope>
    <source>
        <strain evidence="2">17621</strain>
    </source>
</reference>
<organism evidence="1 2">
    <name type="scientific">Niastella yeongjuensis</name>
    <dbReference type="NCBI Taxonomy" id="354355"/>
    <lineage>
        <taxon>Bacteria</taxon>
        <taxon>Pseudomonadati</taxon>
        <taxon>Bacteroidota</taxon>
        <taxon>Chitinophagia</taxon>
        <taxon>Chitinophagales</taxon>
        <taxon>Chitinophagaceae</taxon>
        <taxon>Niastella</taxon>
    </lineage>
</organism>
<name>A0A1V9F2M7_9BACT</name>
<dbReference type="EMBL" id="LVXG01000008">
    <property type="protein sequence ID" value="OQP52546.1"/>
    <property type="molecule type" value="Genomic_DNA"/>
</dbReference>
<gene>
    <name evidence="1" type="ORF">A4H97_24780</name>
</gene>
<comment type="caution">
    <text evidence="1">The sequence shown here is derived from an EMBL/GenBank/DDBJ whole genome shotgun (WGS) entry which is preliminary data.</text>
</comment>
<keyword evidence="2" id="KW-1185">Reference proteome</keyword>
<accession>A0A1V9F2M7</accession>
<evidence type="ECO:0000313" key="2">
    <source>
        <dbReference type="Proteomes" id="UP000192610"/>
    </source>
</evidence>